<feature type="binding site" evidence="10">
    <location>
        <position position="124"/>
    </location>
    <ligand>
        <name>Fe cation</name>
        <dbReference type="ChEBI" id="CHEBI:24875"/>
    </ligand>
</feature>
<keyword evidence="3" id="KW-0963">Cytoplasm</keyword>
<reference evidence="11 12" key="1">
    <citation type="submission" date="2018-04" db="EMBL/GenBank/DDBJ databases">
        <title>Genomic Encyclopedia of Archaeal and Bacterial Type Strains, Phase II (KMG-II): from individual species to whole genera.</title>
        <authorList>
            <person name="Goeker M."/>
        </authorList>
    </citation>
    <scope>NUCLEOTIDE SEQUENCE [LARGE SCALE GENOMIC DNA]</scope>
    <source>
        <strain evidence="11 12">DSM 45787</strain>
    </source>
</reference>
<dbReference type="PANTHER" id="PTHR33202:SF1">
    <property type="entry name" value="FERRIC UPTAKE REGULATION PROTEIN"/>
    <property type="match status" value="1"/>
</dbReference>
<keyword evidence="6" id="KW-0805">Transcription regulation</keyword>
<name>A0A2T6BAK4_9BACL</name>
<feature type="binding site" evidence="9">
    <location>
        <position position="95"/>
    </location>
    <ligand>
        <name>Zn(2+)</name>
        <dbReference type="ChEBI" id="CHEBI:29105"/>
    </ligand>
</feature>
<sequence>MNLQQALDILKSKGYKYTGKRERMVQIFSREDRYLTPKEVLGEMQEDYPGLSVDTVYRNLSLFEDLGIVEGTEWEGERRYRLHCGGDPHHHHLICKECGRTRSLNVCPMNAILGEPEDFTITGHKFEIFGYCKDCEAVSKNEGNCTHS</sequence>
<keyword evidence="9" id="KW-0479">Metal-binding</keyword>
<dbReference type="InterPro" id="IPR036390">
    <property type="entry name" value="WH_DNA-bd_sf"/>
</dbReference>
<proteinExistence type="inferred from homology"/>
<evidence type="ECO:0000256" key="7">
    <source>
        <dbReference type="ARBA" id="ARBA00023125"/>
    </source>
</evidence>
<dbReference type="Pfam" id="PF01475">
    <property type="entry name" value="FUR"/>
    <property type="match status" value="1"/>
</dbReference>
<dbReference type="SUPFAM" id="SSF46785">
    <property type="entry name" value="Winged helix' DNA-binding domain"/>
    <property type="match status" value="1"/>
</dbReference>
<comment type="similarity">
    <text evidence="2">Belongs to the Fur family.</text>
</comment>
<keyword evidence="7" id="KW-0238">DNA-binding</keyword>
<evidence type="ECO:0000256" key="4">
    <source>
        <dbReference type="ARBA" id="ARBA00022491"/>
    </source>
</evidence>
<dbReference type="Proteomes" id="UP000244240">
    <property type="component" value="Unassembled WGS sequence"/>
</dbReference>
<dbReference type="Gene3D" id="1.10.10.10">
    <property type="entry name" value="Winged helix-like DNA-binding domain superfamily/Winged helix DNA-binding domain"/>
    <property type="match status" value="1"/>
</dbReference>
<dbReference type="GO" id="GO:0045892">
    <property type="term" value="P:negative regulation of DNA-templated transcription"/>
    <property type="evidence" value="ECO:0007669"/>
    <property type="project" value="TreeGrafter"/>
</dbReference>
<keyword evidence="12" id="KW-1185">Reference proteome</keyword>
<organism evidence="11 12">
    <name type="scientific">Melghirimyces profundicolus</name>
    <dbReference type="NCBI Taxonomy" id="1242148"/>
    <lineage>
        <taxon>Bacteria</taxon>
        <taxon>Bacillati</taxon>
        <taxon>Bacillota</taxon>
        <taxon>Bacilli</taxon>
        <taxon>Bacillales</taxon>
        <taxon>Thermoactinomycetaceae</taxon>
        <taxon>Melghirimyces</taxon>
    </lineage>
</organism>
<dbReference type="CDD" id="cd07153">
    <property type="entry name" value="Fur_like"/>
    <property type="match status" value="1"/>
</dbReference>
<protein>
    <submittedName>
        <fullName evidence="11">Fur family zinc uptake regulator</fullName>
    </submittedName>
</protein>
<evidence type="ECO:0000313" key="11">
    <source>
        <dbReference type="EMBL" id="PTX53083.1"/>
    </source>
</evidence>
<evidence type="ECO:0000256" key="9">
    <source>
        <dbReference type="PIRSR" id="PIRSR602481-1"/>
    </source>
</evidence>
<evidence type="ECO:0000256" key="1">
    <source>
        <dbReference type="ARBA" id="ARBA00004496"/>
    </source>
</evidence>
<keyword evidence="4" id="KW-0678">Repressor</keyword>
<comment type="cofactor">
    <cofactor evidence="9">
        <name>Zn(2+)</name>
        <dbReference type="ChEBI" id="CHEBI:29105"/>
    </cofactor>
    <text evidence="9">Binds 1 zinc ion per subunit.</text>
</comment>
<accession>A0A2T6BAK4</accession>
<dbReference type="AlphaFoldDB" id="A0A2T6BAK4"/>
<dbReference type="GO" id="GO:0008270">
    <property type="term" value="F:zinc ion binding"/>
    <property type="evidence" value="ECO:0007669"/>
    <property type="project" value="TreeGrafter"/>
</dbReference>
<dbReference type="EMBL" id="QBKR01000029">
    <property type="protein sequence ID" value="PTX53083.1"/>
    <property type="molecule type" value="Genomic_DNA"/>
</dbReference>
<dbReference type="GO" id="GO:0003700">
    <property type="term" value="F:DNA-binding transcription factor activity"/>
    <property type="evidence" value="ECO:0007669"/>
    <property type="project" value="InterPro"/>
</dbReference>
<keyword evidence="10" id="KW-0408">Iron</keyword>
<dbReference type="Gene3D" id="3.30.1490.190">
    <property type="match status" value="1"/>
</dbReference>
<feature type="binding site" evidence="9">
    <location>
        <position position="98"/>
    </location>
    <ligand>
        <name>Zn(2+)</name>
        <dbReference type="ChEBI" id="CHEBI:29105"/>
    </ligand>
</feature>
<evidence type="ECO:0000256" key="8">
    <source>
        <dbReference type="ARBA" id="ARBA00023163"/>
    </source>
</evidence>
<gene>
    <name evidence="11" type="ORF">C8P63_12932</name>
</gene>
<evidence type="ECO:0000256" key="3">
    <source>
        <dbReference type="ARBA" id="ARBA00022490"/>
    </source>
</evidence>
<evidence type="ECO:0000313" key="12">
    <source>
        <dbReference type="Proteomes" id="UP000244240"/>
    </source>
</evidence>
<dbReference type="GO" id="GO:0005737">
    <property type="term" value="C:cytoplasm"/>
    <property type="evidence" value="ECO:0007669"/>
    <property type="project" value="UniProtKB-SubCell"/>
</dbReference>
<dbReference type="InterPro" id="IPR002481">
    <property type="entry name" value="FUR"/>
</dbReference>
<evidence type="ECO:0000256" key="5">
    <source>
        <dbReference type="ARBA" id="ARBA00022833"/>
    </source>
</evidence>
<evidence type="ECO:0000256" key="6">
    <source>
        <dbReference type="ARBA" id="ARBA00023015"/>
    </source>
</evidence>
<comment type="caution">
    <text evidence="11">The sequence shown here is derived from an EMBL/GenBank/DDBJ whole genome shotgun (WGS) entry which is preliminary data.</text>
</comment>
<comment type="subcellular location">
    <subcellularLocation>
        <location evidence="1">Cytoplasm</location>
    </subcellularLocation>
</comment>
<dbReference type="GO" id="GO:1900376">
    <property type="term" value="P:regulation of secondary metabolite biosynthetic process"/>
    <property type="evidence" value="ECO:0007669"/>
    <property type="project" value="TreeGrafter"/>
</dbReference>
<dbReference type="InterPro" id="IPR043135">
    <property type="entry name" value="Fur_C"/>
</dbReference>
<feature type="binding site" evidence="10">
    <location>
        <position position="89"/>
    </location>
    <ligand>
        <name>Fe cation</name>
        <dbReference type="ChEBI" id="CHEBI:24875"/>
    </ligand>
</feature>
<dbReference type="PANTHER" id="PTHR33202">
    <property type="entry name" value="ZINC UPTAKE REGULATION PROTEIN"/>
    <property type="match status" value="1"/>
</dbReference>
<feature type="binding site" evidence="9">
    <location>
        <position position="135"/>
    </location>
    <ligand>
        <name>Zn(2+)</name>
        <dbReference type="ChEBI" id="CHEBI:29105"/>
    </ligand>
</feature>
<feature type="binding site" evidence="9">
    <location>
        <position position="132"/>
    </location>
    <ligand>
        <name>Zn(2+)</name>
        <dbReference type="ChEBI" id="CHEBI:29105"/>
    </ligand>
</feature>
<dbReference type="GO" id="GO:0000976">
    <property type="term" value="F:transcription cis-regulatory region binding"/>
    <property type="evidence" value="ECO:0007669"/>
    <property type="project" value="TreeGrafter"/>
</dbReference>
<evidence type="ECO:0000256" key="2">
    <source>
        <dbReference type="ARBA" id="ARBA00007957"/>
    </source>
</evidence>
<dbReference type="InterPro" id="IPR036388">
    <property type="entry name" value="WH-like_DNA-bd_sf"/>
</dbReference>
<comment type="cofactor">
    <cofactor evidence="10">
        <name>Mn(2+)</name>
        <dbReference type="ChEBI" id="CHEBI:29035"/>
    </cofactor>
    <cofactor evidence="10">
        <name>Fe(2+)</name>
        <dbReference type="ChEBI" id="CHEBI:29033"/>
    </cofactor>
    <text evidence="10">Binds 1 Mn(2+) or Fe(2+) ion per subunit.</text>
</comment>
<keyword evidence="8" id="KW-0804">Transcription</keyword>
<dbReference type="OrthoDB" id="8659436at2"/>
<keyword evidence="5 9" id="KW-0862">Zinc</keyword>
<dbReference type="RefSeq" id="WP_108025862.1">
    <property type="nucleotide sequence ID" value="NZ_QBKR01000029.1"/>
</dbReference>
<evidence type="ECO:0000256" key="10">
    <source>
        <dbReference type="PIRSR" id="PIRSR602481-2"/>
    </source>
</evidence>